<accession>A0A0A9FLV2</accession>
<name>A0A0A9FLV2_ARUDO</name>
<protein>
    <submittedName>
        <fullName evidence="1">Uncharacterized protein</fullName>
    </submittedName>
</protein>
<evidence type="ECO:0000313" key="1">
    <source>
        <dbReference type="EMBL" id="JAE13995.1"/>
    </source>
</evidence>
<dbReference type="EMBL" id="GBRH01183901">
    <property type="protein sequence ID" value="JAE13995.1"/>
    <property type="molecule type" value="Transcribed_RNA"/>
</dbReference>
<organism evidence="1">
    <name type="scientific">Arundo donax</name>
    <name type="common">Giant reed</name>
    <name type="synonym">Donax arundinaceus</name>
    <dbReference type="NCBI Taxonomy" id="35708"/>
    <lineage>
        <taxon>Eukaryota</taxon>
        <taxon>Viridiplantae</taxon>
        <taxon>Streptophyta</taxon>
        <taxon>Embryophyta</taxon>
        <taxon>Tracheophyta</taxon>
        <taxon>Spermatophyta</taxon>
        <taxon>Magnoliopsida</taxon>
        <taxon>Liliopsida</taxon>
        <taxon>Poales</taxon>
        <taxon>Poaceae</taxon>
        <taxon>PACMAD clade</taxon>
        <taxon>Arundinoideae</taxon>
        <taxon>Arundineae</taxon>
        <taxon>Arundo</taxon>
    </lineage>
</organism>
<reference evidence="1" key="1">
    <citation type="submission" date="2014-09" db="EMBL/GenBank/DDBJ databases">
        <authorList>
            <person name="Magalhaes I.L.F."/>
            <person name="Oliveira U."/>
            <person name="Santos F.R."/>
            <person name="Vidigal T.H.D.A."/>
            <person name="Brescovit A.D."/>
            <person name="Santos A.J."/>
        </authorList>
    </citation>
    <scope>NUCLEOTIDE SEQUENCE</scope>
    <source>
        <tissue evidence="1">Shoot tissue taken approximately 20 cm above the soil surface</tissue>
    </source>
</reference>
<dbReference type="AlphaFoldDB" id="A0A0A9FLV2"/>
<proteinExistence type="predicted"/>
<reference evidence="1" key="2">
    <citation type="journal article" date="2015" name="Data Brief">
        <title>Shoot transcriptome of the giant reed, Arundo donax.</title>
        <authorList>
            <person name="Barrero R.A."/>
            <person name="Guerrero F.D."/>
            <person name="Moolhuijzen P."/>
            <person name="Goolsby J.A."/>
            <person name="Tidwell J."/>
            <person name="Bellgard S.E."/>
            <person name="Bellgard M.I."/>
        </authorList>
    </citation>
    <scope>NUCLEOTIDE SEQUENCE</scope>
    <source>
        <tissue evidence="1">Shoot tissue taken approximately 20 cm above the soil surface</tissue>
    </source>
</reference>
<sequence length="47" mass="5158">MTDYLEGTSAAYITYSSLFIGTTRICVGSTTLNYSGYPFNPLNKILV</sequence>